<evidence type="ECO:0000256" key="1">
    <source>
        <dbReference type="SAM" id="MobiDB-lite"/>
    </source>
</evidence>
<name>A0A7S1E2D5_HEMAN</name>
<feature type="region of interest" description="Disordered" evidence="1">
    <location>
        <begin position="377"/>
        <end position="424"/>
    </location>
</feature>
<organism evidence="2">
    <name type="scientific">Hemiselmis andersenii</name>
    <name type="common">Cryptophyte alga</name>
    <dbReference type="NCBI Taxonomy" id="464988"/>
    <lineage>
        <taxon>Eukaryota</taxon>
        <taxon>Cryptophyceae</taxon>
        <taxon>Cryptomonadales</taxon>
        <taxon>Hemiselmidaceae</taxon>
        <taxon>Hemiselmis</taxon>
    </lineage>
</organism>
<evidence type="ECO:0008006" key="3">
    <source>
        <dbReference type="Google" id="ProtNLM"/>
    </source>
</evidence>
<feature type="region of interest" description="Disordered" evidence="1">
    <location>
        <begin position="1"/>
        <end position="67"/>
    </location>
</feature>
<dbReference type="EMBL" id="HBFX01027696">
    <property type="protein sequence ID" value="CAD8964278.1"/>
    <property type="molecule type" value="Transcribed_RNA"/>
</dbReference>
<proteinExistence type="predicted"/>
<accession>A0A7S1E2D5</accession>
<reference evidence="2" key="1">
    <citation type="submission" date="2021-01" db="EMBL/GenBank/DDBJ databases">
        <authorList>
            <person name="Corre E."/>
            <person name="Pelletier E."/>
            <person name="Niang G."/>
            <person name="Scheremetjew M."/>
            <person name="Finn R."/>
            <person name="Kale V."/>
            <person name="Holt S."/>
            <person name="Cochrane G."/>
            <person name="Meng A."/>
            <person name="Brown T."/>
            <person name="Cohen L."/>
        </authorList>
    </citation>
    <scope>NUCLEOTIDE SEQUENCE</scope>
    <source>
        <strain evidence="2">CCMP644</strain>
    </source>
</reference>
<feature type="non-terminal residue" evidence="2">
    <location>
        <position position="1"/>
    </location>
</feature>
<feature type="compositionally biased region" description="Acidic residues" evidence="1">
    <location>
        <begin position="402"/>
        <end position="415"/>
    </location>
</feature>
<evidence type="ECO:0000313" key="2">
    <source>
        <dbReference type="EMBL" id="CAD8964278.1"/>
    </source>
</evidence>
<feature type="compositionally biased region" description="Basic and acidic residues" evidence="1">
    <location>
        <begin position="377"/>
        <end position="389"/>
    </location>
</feature>
<sequence>VEGVANGNTEAVARAPEPVADPSPAPVVSPTTELKGTAPRIVPEPPSTPILSRVPSDRGTGPGSPACFSWGKHGHLSEIPKDPNGQMSFQHLAFIMEVLTVERINSIISKCQAADRVNFKDVPARGSKCVRLEGLVRCRPSQCSSAAGLLNWMVAETTIIAKTDLETMAEKLSVPRRGNAQELCKKLIDLCEKGRSNAGGSRTVPGISCAFARPANNYLNSDKECKSITEIFEGSSRYNLGHHKVGATEEDIRDMVRSASQKNTKVLHIGAHCRDGMVLHDPSSDSSKEMRIHDFRKLLEVALESNSVIECVFLNMCGGGVQNLAHMLSQKLSVVCWEGDVDDTACLLFAEEFYKTLEKNPGDYKRSFKYAENKLELEQQKQHDPEKPLKGNPLFKTKEDSLCDTESDSSDDEPDSSPVSRGAGALRGKFDFPRLAGRNEKECLRHLGFDVAVVDKSCMCGCGSKKLEYGGDDGHGLTNEGRVTKTVVSHLSNGEVESYGRLWGANGVVVQKASQLVDEKAFAVPLSRLRDAICDRQRDMLSWREAKSKTPPQKPPGDGIRAEKASIFPDILMRRVAEDVKDRKALKSSRNTVSVSESKRKELQSDDKGHSSILHALFTAYNSLMRRRDEQLENRLSRMNI</sequence>
<gene>
    <name evidence="2" type="ORF">HAND00432_LOCUS16750</name>
</gene>
<protein>
    <recommendedName>
        <fullName evidence="3">CHAT domain-containing protein</fullName>
    </recommendedName>
</protein>
<dbReference type="AlphaFoldDB" id="A0A7S1E2D5"/>